<comment type="caution">
    <text evidence="1">The sequence shown here is derived from an EMBL/GenBank/DDBJ whole genome shotgun (WGS) entry which is preliminary data.</text>
</comment>
<evidence type="ECO:0000313" key="1">
    <source>
        <dbReference type="EMBL" id="KAK0422276.1"/>
    </source>
</evidence>
<proteinExistence type="predicted"/>
<dbReference type="Proteomes" id="UP001175271">
    <property type="component" value="Unassembled WGS sequence"/>
</dbReference>
<sequence length="275" mass="32386">MDEVPELFVDAVIGLFSQYNLEIIVHFDDSTWSHIGKLHIANRKYFNVEMGKVDGEFAFAFTEMGPYGGVIRRRVKPSEMQLLKPQYLRIRVICGILGSLRRFRDKGFWDEDLLRVGEDQIETFLSQFPNYFAKGNSHNIHLVRKASYMSDDDDGLLSLKEFSDFSRLILKTFYKRVYFNFVTIPYVGSESDDFLKDYIYNHPSQLFLDIEEDWPPSILEDVQNSFRKGTIGSIRLPATFHISREFIMEPFELWKRDGEFQCMLSWESQRRTAFI</sequence>
<gene>
    <name evidence="1" type="ORF">QR680_007482</name>
</gene>
<organism evidence="1 2">
    <name type="scientific">Steinernema hermaphroditum</name>
    <dbReference type="NCBI Taxonomy" id="289476"/>
    <lineage>
        <taxon>Eukaryota</taxon>
        <taxon>Metazoa</taxon>
        <taxon>Ecdysozoa</taxon>
        <taxon>Nematoda</taxon>
        <taxon>Chromadorea</taxon>
        <taxon>Rhabditida</taxon>
        <taxon>Tylenchina</taxon>
        <taxon>Panagrolaimomorpha</taxon>
        <taxon>Strongyloidoidea</taxon>
        <taxon>Steinernematidae</taxon>
        <taxon>Steinernema</taxon>
    </lineage>
</organism>
<keyword evidence="2" id="KW-1185">Reference proteome</keyword>
<name>A0AA39IEV3_9BILA</name>
<reference evidence="1" key="1">
    <citation type="submission" date="2023-06" db="EMBL/GenBank/DDBJ databases">
        <title>Genomic analysis of the entomopathogenic nematode Steinernema hermaphroditum.</title>
        <authorList>
            <person name="Schwarz E.M."/>
            <person name="Heppert J.K."/>
            <person name="Baniya A."/>
            <person name="Schwartz H.T."/>
            <person name="Tan C.-H."/>
            <person name="Antoshechkin I."/>
            <person name="Sternberg P.W."/>
            <person name="Goodrich-Blair H."/>
            <person name="Dillman A.R."/>
        </authorList>
    </citation>
    <scope>NUCLEOTIDE SEQUENCE</scope>
    <source>
        <strain evidence="1">PS9179</strain>
        <tissue evidence="1">Whole animal</tissue>
    </source>
</reference>
<evidence type="ECO:0000313" key="2">
    <source>
        <dbReference type="Proteomes" id="UP001175271"/>
    </source>
</evidence>
<accession>A0AA39IEV3</accession>
<protein>
    <submittedName>
        <fullName evidence="1">Uncharacterized protein</fullName>
    </submittedName>
</protein>
<dbReference type="EMBL" id="JAUCMV010000001">
    <property type="protein sequence ID" value="KAK0422276.1"/>
    <property type="molecule type" value="Genomic_DNA"/>
</dbReference>
<dbReference type="AlphaFoldDB" id="A0AA39IEV3"/>